<name>A0AAF0V615_SOLVR</name>
<reference evidence="1" key="1">
    <citation type="submission" date="2023-08" db="EMBL/GenBank/DDBJ databases">
        <title>A de novo genome assembly of Solanum verrucosum Schlechtendal, a Mexican diploid species geographically isolated from the other diploid A-genome species in potato relatives.</title>
        <authorList>
            <person name="Hosaka K."/>
        </authorList>
    </citation>
    <scope>NUCLEOTIDE SEQUENCE</scope>
    <source>
        <tissue evidence="1">Young leaves</tissue>
    </source>
</reference>
<dbReference type="CDD" id="cd09272">
    <property type="entry name" value="RNase_HI_RT_Ty1"/>
    <property type="match status" value="1"/>
</dbReference>
<dbReference type="PANTHER" id="PTHR11439:SF441">
    <property type="entry name" value="REVERSE TRANSCRIPTASE TY1_COPIA-TYPE DOMAIN-CONTAINING PROTEIN"/>
    <property type="match status" value="1"/>
</dbReference>
<gene>
    <name evidence="1" type="ORF">MTR67_050826</name>
</gene>
<evidence type="ECO:0000313" key="2">
    <source>
        <dbReference type="Proteomes" id="UP001234989"/>
    </source>
</evidence>
<keyword evidence="2" id="KW-1185">Reference proteome</keyword>
<dbReference type="Proteomes" id="UP001234989">
    <property type="component" value="Chromosome 12"/>
</dbReference>
<protein>
    <submittedName>
        <fullName evidence="1">Uncharacterized protein</fullName>
    </submittedName>
</protein>
<dbReference type="AlphaFoldDB" id="A0AAF0V615"/>
<sequence>MHSPKKSHMDAALRLVRYLKSAPGLGILMSSHGSNELKVLCDADWGACINSRRSITGAQLKLSIELWASIVAEIVWVVGLFQELGVSISQHVSLYSDNTSTLQIATNHVFHERTKHIEIDCHFMRENIQDGLLVTRYIPSADQPADILTKALGVYSHSHLMSKLGMKDIFIAPSLKEGVKELSKCIRADELVNHN</sequence>
<dbReference type="PANTHER" id="PTHR11439">
    <property type="entry name" value="GAG-POL-RELATED RETROTRANSPOSON"/>
    <property type="match status" value="1"/>
</dbReference>
<organism evidence="1 2">
    <name type="scientific">Solanum verrucosum</name>
    <dbReference type="NCBI Taxonomy" id="315347"/>
    <lineage>
        <taxon>Eukaryota</taxon>
        <taxon>Viridiplantae</taxon>
        <taxon>Streptophyta</taxon>
        <taxon>Embryophyta</taxon>
        <taxon>Tracheophyta</taxon>
        <taxon>Spermatophyta</taxon>
        <taxon>Magnoliopsida</taxon>
        <taxon>eudicotyledons</taxon>
        <taxon>Gunneridae</taxon>
        <taxon>Pentapetalae</taxon>
        <taxon>asterids</taxon>
        <taxon>lamiids</taxon>
        <taxon>Solanales</taxon>
        <taxon>Solanaceae</taxon>
        <taxon>Solanoideae</taxon>
        <taxon>Solaneae</taxon>
        <taxon>Solanum</taxon>
    </lineage>
</organism>
<proteinExistence type="predicted"/>
<accession>A0AAF0V615</accession>
<evidence type="ECO:0000313" key="1">
    <source>
        <dbReference type="EMBL" id="WMV57441.1"/>
    </source>
</evidence>
<dbReference type="EMBL" id="CP133623">
    <property type="protein sequence ID" value="WMV57441.1"/>
    <property type="molecule type" value="Genomic_DNA"/>
</dbReference>